<reference evidence="1 2" key="1">
    <citation type="submission" date="2018-05" db="EMBL/GenBank/DDBJ databases">
        <title>genome sequencing of Nitrosopumilus sp. NM25.</title>
        <authorList>
            <person name="Mori K."/>
            <person name="Nakagawa T."/>
        </authorList>
    </citation>
    <scope>NUCLEOTIDE SEQUENCE [LARGE SCALE GENOMIC DNA]</scope>
    <source>
        <strain evidence="1 2">NM25</strain>
    </source>
</reference>
<sequence length="51" mass="5961">MLKYAGIYQRESRQSMFKKIIEKLKFGSSKAKVTEDVNAFKESEKKQDSTK</sequence>
<name>A0A2S2KSY3_9ARCH</name>
<accession>A0A2S2KSY3</accession>
<dbReference type="AlphaFoldDB" id="A0A2S2KSY3"/>
<comment type="caution">
    <text evidence="1">The sequence shown here is derived from an EMBL/GenBank/DDBJ whole genome shotgun (WGS) entry which is preliminary data.</text>
</comment>
<evidence type="ECO:0000313" key="2">
    <source>
        <dbReference type="Proteomes" id="UP000245829"/>
    </source>
</evidence>
<dbReference type="EMBL" id="BGKI01000007">
    <property type="protein sequence ID" value="GBH34568.1"/>
    <property type="molecule type" value="Genomic_DNA"/>
</dbReference>
<dbReference type="Proteomes" id="UP000245829">
    <property type="component" value="Unassembled WGS sequence"/>
</dbReference>
<evidence type="ECO:0000313" key="1">
    <source>
        <dbReference type="EMBL" id="GBH34568.1"/>
    </source>
</evidence>
<keyword evidence="2" id="KW-1185">Reference proteome</keyword>
<proteinExistence type="predicted"/>
<gene>
    <name evidence="1" type="ORF">NZNM25_13590</name>
</gene>
<organism evidence="1 2">
    <name type="scientific">Nitrosopumilus zosterae</name>
    <dbReference type="NCBI Taxonomy" id="718286"/>
    <lineage>
        <taxon>Archaea</taxon>
        <taxon>Nitrososphaerota</taxon>
        <taxon>Nitrososphaeria</taxon>
        <taxon>Nitrosopumilales</taxon>
        <taxon>Nitrosopumilaceae</taxon>
        <taxon>Nitrosopumilus</taxon>
    </lineage>
</organism>
<protein>
    <submittedName>
        <fullName evidence="1">Uncharacterized protein</fullName>
    </submittedName>
</protein>